<evidence type="ECO:0000256" key="1">
    <source>
        <dbReference type="ARBA" id="ARBA00001946"/>
    </source>
</evidence>
<dbReference type="Proteomes" id="UP000178776">
    <property type="component" value="Chromosome"/>
</dbReference>
<comment type="similarity">
    <text evidence="4">Belongs to the ATP-dependent AMP-binding enzyme family.</text>
</comment>
<comment type="pathway">
    <text evidence="3">Lipid metabolism; fatty acid beta-oxidation.</text>
</comment>
<dbReference type="EMBL" id="CP017707">
    <property type="protein sequence ID" value="AOZ52109.1"/>
    <property type="molecule type" value="Genomic_DNA"/>
</dbReference>
<dbReference type="RefSeq" id="WP_070981091.1">
    <property type="nucleotide sequence ID" value="NZ_CP017707.1"/>
</dbReference>
<evidence type="ECO:0000256" key="2">
    <source>
        <dbReference type="ARBA" id="ARBA00004170"/>
    </source>
</evidence>
<keyword evidence="10" id="KW-0443">Lipid metabolism</keyword>
<evidence type="ECO:0000256" key="5">
    <source>
        <dbReference type="ARBA" id="ARBA00022598"/>
    </source>
</evidence>
<dbReference type="InterPro" id="IPR025110">
    <property type="entry name" value="AMP-bd_C"/>
</dbReference>
<accession>A0A1D9LLJ6</accession>
<dbReference type="KEGG" id="cvc:BKX93_20305"/>
<dbReference type="GO" id="GO:0016020">
    <property type="term" value="C:membrane"/>
    <property type="evidence" value="ECO:0007669"/>
    <property type="project" value="UniProtKB-SubCell"/>
</dbReference>
<dbReference type="GO" id="GO:0004467">
    <property type="term" value="F:long-chain fatty acid-CoA ligase activity"/>
    <property type="evidence" value="ECO:0007669"/>
    <property type="project" value="UniProtKB-EC"/>
</dbReference>
<dbReference type="Gene3D" id="3.40.50.12780">
    <property type="entry name" value="N-terminal domain of ligase-like"/>
    <property type="match status" value="1"/>
</dbReference>
<keyword evidence="8" id="KW-0067">ATP-binding</keyword>
<evidence type="ECO:0000256" key="4">
    <source>
        <dbReference type="ARBA" id="ARBA00006432"/>
    </source>
</evidence>
<comment type="cofactor">
    <cofactor evidence="1">
        <name>Mg(2+)</name>
        <dbReference type="ChEBI" id="CHEBI:18420"/>
    </cofactor>
</comment>
<proteinExistence type="inferred from homology"/>
<keyword evidence="5 17" id="KW-0436">Ligase</keyword>
<dbReference type="InterPro" id="IPR020845">
    <property type="entry name" value="AMP-binding_CS"/>
</dbReference>
<evidence type="ECO:0000259" key="15">
    <source>
        <dbReference type="Pfam" id="PF00501"/>
    </source>
</evidence>
<evidence type="ECO:0000256" key="7">
    <source>
        <dbReference type="ARBA" id="ARBA00022832"/>
    </source>
</evidence>
<feature type="domain" description="AMP-binding enzyme C-terminal" evidence="16">
    <location>
        <begin position="470"/>
        <end position="544"/>
    </location>
</feature>
<evidence type="ECO:0000256" key="12">
    <source>
        <dbReference type="ARBA" id="ARBA00026121"/>
    </source>
</evidence>
<comment type="subcellular location">
    <subcellularLocation>
        <location evidence="2">Membrane</location>
        <topology evidence="2">Peripheral membrane protein</topology>
    </subcellularLocation>
</comment>
<dbReference type="PANTHER" id="PTHR43767">
    <property type="entry name" value="LONG-CHAIN-FATTY-ACID--COA LIGASE"/>
    <property type="match status" value="1"/>
</dbReference>
<dbReference type="InterPro" id="IPR000873">
    <property type="entry name" value="AMP-dep_synth/lig_dom"/>
</dbReference>
<name>A0A1D9LLJ6_9NEIS</name>
<keyword evidence="7" id="KW-0276">Fatty acid metabolism</keyword>
<evidence type="ECO:0000259" key="16">
    <source>
        <dbReference type="Pfam" id="PF13193"/>
    </source>
</evidence>
<dbReference type="Pfam" id="PF13193">
    <property type="entry name" value="AMP-binding_C"/>
    <property type="match status" value="1"/>
</dbReference>
<evidence type="ECO:0000256" key="8">
    <source>
        <dbReference type="ARBA" id="ARBA00022840"/>
    </source>
</evidence>
<dbReference type="EC" id="6.2.1.3" evidence="12"/>
<keyword evidence="9" id="KW-0460">Magnesium</keyword>
<evidence type="ECO:0000256" key="11">
    <source>
        <dbReference type="ARBA" id="ARBA00023136"/>
    </source>
</evidence>
<dbReference type="InterPro" id="IPR050237">
    <property type="entry name" value="ATP-dep_AMP-bd_enzyme"/>
</dbReference>
<evidence type="ECO:0000256" key="14">
    <source>
        <dbReference type="ARBA" id="ARBA00042773"/>
    </source>
</evidence>
<dbReference type="GO" id="GO:0005524">
    <property type="term" value="F:ATP binding"/>
    <property type="evidence" value="ECO:0007669"/>
    <property type="project" value="UniProtKB-KW"/>
</dbReference>
<dbReference type="AlphaFoldDB" id="A0A1D9LLJ6"/>
<dbReference type="InterPro" id="IPR045851">
    <property type="entry name" value="AMP-bd_C_sf"/>
</dbReference>
<keyword evidence="11" id="KW-0472">Membrane</keyword>
<evidence type="ECO:0000256" key="9">
    <source>
        <dbReference type="ARBA" id="ARBA00022842"/>
    </source>
</evidence>
<evidence type="ECO:0000256" key="3">
    <source>
        <dbReference type="ARBA" id="ARBA00005005"/>
    </source>
</evidence>
<dbReference type="CDD" id="cd05936">
    <property type="entry name" value="FC-FACS_FadD_like"/>
    <property type="match status" value="1"/>
</dbReference>
<evidence type="ECO:0000256" key="10">
    <source>
        <dbReference type="ARBA" id="ARBA00023098"/>
    </source>
</evidence>
<dbReference type="FunFam" id="3.40.50.12780:FF:000003">
    <property type="entry name" value="Long-chain-fatty-acid--CoA ligase FadD"/>
    <property type="match status" value="1"/>
</dbReference>
<sequence length="559" mass="61409">MDKVWLKNYQPGVAHEIDIDQFQSVTEVFDRSVKKFSGRPAMACMDKVLSYAELDALSGRFASFLQHRLGLKKGDRVALMMPNLLQYPIAVFGTLRAGGAVVNVNPLYTPRELEHQLKDSGAETIVILENFAGVLEQVLPRTQVKNVVIASIGEMLGAFKGPLVNFVVRKIKKMVPPWHIPGHIRFSDALSIGAAKPYDKMALTHDDIAFLQYTGGTTGVAKGAVLLHRNIVANMLQASAWVGTLVREGQEVIVTALPLYHIFSLTANLMVFTEIGALNVLITNPRDIPGFVKELRKYPITCITGVNTLFNALLNNPEFSKLNFSSWRLTLGGGMAVQKAVADKWKAVTGVPLVEAYGLTETSPAACINPMDLKEYNGTIGLPVPSTEIEIRDAEGKPVAMGEQGELCIRGPQVMRGYWQRPDETAKVLGDDGFLATGDMAVITPEGYVKLVDRKKDMILVSGFNVYPNEIEDVVAGHPDVLEVACIGVPDDKSGEVVKVFVVKKNPALTDKDIIRYCRENLTGYKVPKLVEFRNELPKTNVGKILRRALRDQETAKPA</sequence>
<evidence type="ECO:0000313" key="17">
    <source>
        <dbReference type="EMBL" id="AOZ52109.1"/>
    </source>
</evidence>
<dbReference type="FunFam" id="3.30.300.30:FF:000006">
    <property type="entry name" value="Long-chain-fatty-acid--CoA ligase FadD"/>
    <property type="match status" value="1"/>
</dbReference>
<dbReference type="Pfam" id="PF00501">
    <property type="entry name" value="AMP-binding"/>
    <property type="match status" value="1"/>
</dbReference>
<dbReference type="STRING" id="1108595.BKX93_20305"/>
<feature type="domain" description="AMP-dependent synthetase/ligase" evidence="15">
    <location>
        <begin position="29"/>
        <end position="419"/>
    </location>
</feature>
<dbReference type="PANTHER" id="PTHR43767:SF8">
    <property type="entry name" value="LONG-CHAIN-FATTY-ACID--COA LIGASE"/>
    <property type="match status" value="1"/>
</dbReference>
<keyword evidence="6" id="KW-0547">Nucleotide-binding</keyword>
<evidence type="ECO:0000256" key="6">
    <source>
        <dbReference type="ARBA" id="ARBA00022741"/>
    </source>
</evidence>
<evidence type="ECO:0000256" key="13">
    <source>
        <dbReference type="ARBA" id="ARBA00039545"/>
    </source>
</evidence>
<gene>
    <name evidence="17" type="ORF">BKX93_20305</name>
</gene>
<dbReference type="NCBIfam" id="NF005463">
    <property type="entry name" value="PRK07059.1"/>
    <property type="match status" value="1"/>
</dbReference>
<dbReference type="InterPro" id="IPR042099">
    <property type="entry name" value="ANL_N_sf"/>
</dbReference>
<reference evidence="17 18" key="1">
    <citation type="submission" date="2016-10" db="EMBL/GenBank/DDBJ databases">
        <title>Chromobacterium muskegensis sp. nov., an insecticidal bacterium isolated from Sphagnum bogs.</title>
        <authorList>
            <person name="Sparks M.E."/>
            <person name="Blackburn M.B."/>
            <person name="Gundersen-Rindal D.E."/>
            <person name="Mitchell A."/>
            <person name="Farrar R."/>
            <person name="Kuhar D."/>
        </authorList>
    </citation>
    <scope>NUCLEOTIDE SEQUENCE [LARGE SCALE GENOMIC DNA]</scope>
    <source>
        <strain evidence="17 18">21-1</strain>
    </source>
</reference>
<protein>
    <recommendedName>
        <fullName evidence="13">Long-chain-fatty-acid--CoA ligase</fullName>
        <ecNumber evidence="12">6.2.1.3</ecNumber>
    </recommendedName>
    <alternativeName>
        <fullName evidence="14">Long-chain acyl-CoA synthetase</fullName>
    </alternativeName>
</protein>
<dbReference type="Gene3D" id="3.30.300.30">
    <property type="match status" value="1"/>
</dbReference>
<dbReference type="SUPFAM" id="SSF56801">
    <property type="entry name" value="Acetyl-CoA synthetase-like"/>
    <property type="match status" value="1"/>
</dbReference>
<dbReference type="PROSITE" id="PS00455">
    <property type="entry name" value="AMP_BINDING"/>
    <property type="match status" value="1"/>
</dbReference>
<dbReference type="GeneID" id="68843547"/>
<organism evidence="17 18">
    <name type="scientific">Chromobacterium vaccinii</name>
    <dbReference type="NCBI Taxonomy" id="1108595"/>
    <lineage>
        <taxon>Bacteria</taxon>
        <taxon>Pseudomonadati</taxon>
        <taxon>Pseudomonadota</taxon>
        <taxon>Betaproteobacteria</taxon>
        <taxon>Neisseriales</taxon>
        <taxon>Chromobacteriaceae</taxon>
        <taxon>Chromobacterium</taxon>
    </lineage>
</organism>
<evidence type="ECO:0000313" key="18">
    <source>
        <dbReference type="Proteomes" id="UP000178776"/>
    </source>
</evidence>